<dbReference type="InterPro" id="IPR050927">
    <property type="entry name" value="TRPM"/>
</dbReference>
<dbReference type="PANTHER" id="PTHR13800:SF1">
    <property type="entry name" value="TRANSIENT RECEPTOR POTENTIAL CATION CHANNEL TRPM"/>
    <property type="match status" value="1"/>
</dbReference>
<evidence type="ECO:0000313" key="2">
    <source>
        <dbReference type="EMBL" id="KAJ9575656.1"/>
    </source>
</evidence>
<feature type="non-terminal residue" evidence="2">
    <location>
        <position position="1"/>
    </location>
</feature>
<dbReference type="AlphaFoldDB" id="A0AAD7Z8D9"/>
<dbReference type="Pfam" id="PF18139">
    <property type="entry name" value="LSDAT_euk"/>
    <property type="match status" value="1"/>
</dbReference>
<accession>A0AAD7Z8D9</accession>
<feature type="non-terminal residue" evidence="2">
    <location>
        <position position="249"/>
    </location>
</feature>
<sequence length="249" mass="27947">FEWDTLYISMIENHIRCCCGLSFTFHCGTGVDVDSYKAVEQQWSPSKHTQPSPTDAYGTIEFQGGPHPSKAQYVRLAYDTRPELILQLFTREWTLELPKLLITVQGGKANFELQPKLKKVLRKGLLKAAKTTGAWIFTGGTNTGVTRQVGDALLLERSQRSGRVISIGIAPWGIVENNHELCGHNRDVPYHSISSPRSKYAVLNNRHAYFLLVDNGTSGKYGAELILRRKLEKYISNQKLHPGHVACTH</sequence>
<dbReference type="GO" id="GO:0005886">
    <property type="term" value="C:plasma membrane"/>
    <property type="evidence" value="ECO:0007669"/>
    <property type="project" value="TreeGrafter"/>
</dbReference>
<comment type="caution">
    <text evidence="2">The sequence shown here is derived from an EMBL/GenBank/DDBJ whole genome shotgun (WGS) entry which is preliminary data.</text>
</comment>
<name>A0AAD7Z8D9_DIPPU</name>
<keyword evidence="3" id="KW-1185">Reference proteome</keyword>
<evidence type="ECO:0000259" key="1">
    <source>
        <dbReference type="Pfam" id="PF18139"/>
    </source>
</evidence>
<dbReference type="EMBL" id="JASPKZ010009826">
    <property type="protein sequence ID" value="KAJ9575656.1"/>
    <property type="molecule type" value="Genomic_DNA"/>
</dbReference>
<dbReference type="Proteomes" id="UP001233999">
    <property type="component" value="Unassembled WGS sequence"/>
</dbReference>
<feature type="domain" description="TRPM SLOG" evidence="1">
    <location>
        <begin position="71"/>
        <end position="242"/>
    </location>
</feature>
<reference evidence="2" key="2">
    <citation type="submission" date="2023-05" db="EMBL/GenBank/DDBJ databases">
        <authorList>
            <person name="Fouks B."/>
        </authorList>
    </citation>
    <scope>NUCLEOTIDE SEQUENCE</scope>
    <source>
        <strain evidence="2">Stay&amp;Tobe</strain>
        <tissue evidence="2">Testes</tissue>
    </source>
</reference>
<reference evidence="2" key="1">
    <citation type="journal article" date="2023" name="IScience">
        <title>Live-bearing cockroach genome reveals convergent evolutionary mechanisms linked to viviparity in insects and beyond.</title>
        <authorList>
            <person name="Fouks B."/>
            <person name="Harrison M.C."/>
            <person name="Mikhailova A.A."/>
            <person name="Marchal E."/>
            <person name="English S."/>
            <person name="Carruthers M."/>
            <person name="Jennings E.C."/>
            <person name="Chiamaka E.L."/>
            <person name="Frigard R.A."/>
            <person name="Pippel M."/>
            <person name="Attardo G.M."/>
            <person name="Benoit J.B."/>
            <person name="Bornberg-Bauer E."/>
            <person name="Tobe S.S."/>
        </authorList>
    </citation>
    <scope>NUCLEOTIDE SEQUENCE</scope>
    <source>
        <strain evidence="2">Stay&amp;Tobe</strain>
    </source>
</reference>
<dbReference type="GO" id="GO:0005261">
    <property type="term" value="F:monoatomic cation channel activity"/>
    <property type="evidence" value="ECO:0007669"/>
    <property type="project" value="TreeGrafter"/>
</dbReference>
<protein>
    <recommendedName>
        <fullName evidence="1">TRPM SLOG domain-containing protein</fullName>
    </recommendedName>
</protein>
<dbReference type="GO" id="GO:0030001">
    <property type="term" value="P:metal ion transport"/>
    <property type="evidence" value="ECO:0007669"/>
    <property type="project" value="TreeGrafter"/>
</dbReference>
<dbReference type="InterPro" id="IPR041491">
    <property type="entry name" value="TRPM_SLOG"/>
</dbReference>
<organism evidence="2 3">
    <name type="scientific">Diploptera punctata</name>
    <name type="common">Pacific beetle cockroach</name>
    <dbReference type="NCBI Taxonomy" id="6984"/>
    <lineage>
        <taxon>Eukaryota</taxon>
        <taxon>Metazoa</taxon>
        <taxon>Ecdysozoa</taxon>
        <taxon>Arthropoda</taxon>
        <taxon>Hexapoda</taxon>
        <taxon>Insecta</taxon>
        <taxon>Pterygota</taxon>
        <taxon>Neoptera</taxon>
        <taxon>Polyneoptera</taxon>
        <taxon>Dictyoptera</taxon>
        <taxon>Blattodea</taxon>
        <taxon>Blaberoidea</taxon>
        <taxon>Blaberidae</taxon>
        <taxon>Diplopterinae</taxon>
        <taxon>Diploptera</taxon>
    </lineage>
</organism>
<dbReference type="PANTHER" id="PTHR13800">
    <property type="entry name" value="TRANSIENT RECEPTOR POTENTIAL CATION CHANNEL, SUBFAMILY M, MEMBER 6"/>
    <property type="match status" value="1"/>
</dbReference>
<gene>
    <name evidence="2" type="ORF">L9F63_007485</name>
</gene>
<proteinExistence type="predicted"/>
<evidence type="ECO:0000313" key="3">
    <source>
        <dbReference type="Proteomes" id="UP001233999"/>
    </source>
</evidence>